<feature type="domain" description="Reverse transcriptase" evidence="1">
    <location>
        <begin position="1"/>
        <end position="195"/>
    </location>
</feature>
<dbReference type="InterPro" id="IPR000477">
    <property type="entry name" value="RT_dom"/>
</dbReference>
<dbReference type="EMBL" id="LR999457">
    <property type="protein sequence ID" value="CAE6176705.1"/>
    <property type="molecule type" value="Genomic_DNA"/>
</dbReference>
<dbReference type="AlphaFoldDB" id="A0A8S2B1Y3"/>
<dbReference type="PANTHER" id="PTHR33116">
    <property type="entry name" value="REVERSE TRANSCRIPTASE ZINC-BINDING DOMAIN-CONTAINING PROTEIN-RELATED-RELATED"/>
    <property type="match status" value="1"/>
</dbReference>
<dbReference type="PROSITE" id="PS50878">
    <property type="entry name" value="RT_POL"/>
    <property type="match status" value="1"/>
</dbReference>
<dbReference type="SUPFAM" id="SSF56672">
    <property type="entry name" value="DNA/RNA polymerases"/>
    <property type="match status" value="1"/>
</dbReference>
<accession>A0A8S2B1Y3</accession>
<sequence>MKRKKGRKGWMLLKLDLEKAYDRIRWDFLEDTLIAAGLSGLWVPWIMQCVTGPSMSLLWNGERTESFKPLRGLRQGDPLSPYLFVLCMERLCHLIENAVADKRWKPISLSQRGPKLSHMCFADDLILFAEASVAQIRVIRRVLESFCTASGQKVSLEKSKIFFSGNVSRDLGKLISDESGIASTRELGRYLGMPILQKRINKDTYGEILEKMASRLSGWREKTLSFAGRLTLTRSVLTAIPVSLWSRVLRSKYRIGEIHDTRWLAAKSSWSSTWRSICVGVREVVMRGLSWVMGDGRQIRFWVDSWLSGKPLLDLESGSTPANYESVTARELWHDGRGWDLARISPYISDSRRLELAATVLDNVTGALDRISWRESQDGNFTVTSAYEMLTRDESPRQNMESFFKQIWKKDIDGICVIRRYVQYAKEGLRPFCTCLEIARVLQGYG</sequence>
<protein>
    <recommendedName>
        <fullName evidence="1">Reverse transcriptase domain-containing protein</fullName>
    </recommendedName>
</protein>
<dbReference type="Pfam" id="PF00078">
    <property type="entry name" value="RVT_1"/>
    <property type="match status" value="1"/>
</dbReference>
<keyword evidence="3" id="KW-1185">Reference proteome</keyword>
<reference evidence="2" key="1">
    <citation type="submission" date="2021-01" db="EMBL/GenBank/DDBJ databases">
        <authorList>
            <person name="Bezrukov I."/>
        </authorList>
    </citation>
    <scope>NUCLEOTIDE SEQUENCE</scope>
</reference>
<name>A0A8S2B1Y3_ARAAE</name>
<organism evidence="2 3">
    <name type="scientific">Arabidopsis arenosa</name>
    <name type="common">Sand rock-cress</name>
    <name type="synonym">Cardaminopsis arenosa</name>
    <dbReference type="NCBI Taxonomy" id="38785"/>
    <lineage>
        <taxon>Eukaryota</taxon>
        <taxon>Viridiplantae</taxon>
        <taxon>Streptophyta</taxon>
        <taxon>Embryophyta</taxon>
        <taxon>Tracheophyta</taxon>
        <taxon>Spermatophyta</taxon>
        <taxon>Magnoliopsida</taxon>
        <taxon>eudicotyledons</taxon>
        <taxon>Gunneridae</taxon>
        <taxon>Pentapetalae</taxon>
        <taxon>rosids</taxon>
        <taxon>malvids</taxon>
        <taxon>Brassicales</taxon>
        <taxon>Brassicaceae</taxon>
        <taxon>Camelineae</taxon>
        <taxon>Arabidopsis</taxon>
    </lineage>
</organism>
<dbReference type="PANTHER" id="PTHR33116:SF70">
    <property type="entry name" value="NON-LTR RETROELEMENT REVERSE TRANSCRIPTASE-LIKE PROTEIN"/>
    <property type="match status" value="1"/>
</dbReference>
<evidence type="ECO:0000313" key="2">
    <source>
        <dbReference type="EMBL" id="CAE6176705.1"/>
    </source>
</evidence>
<dbReference type="Proteomes" id="UP000682877">
    <property type="component" value="Chromosome 7"/>
</dbReference>
<gene>
    <name evidence="2" type="ORF">AARE701A_LOCUS18460</name>
</gene>
<evidence type="ECO:0000259" key="1">
    <source>
        <dbReference type="PROSITE" id="PS50878"/>
    </source>
</evidence>
<dbReference type="InterPro" id="IPR043502">
    <property type="entry name" value="DNA/RNA_pol_sf"/>
</dbReference>
<dbReference type="CDD" id="cd01650">
    <property type="entry name" value="RT_nLTR_like"/>
    <property type="match status" value="1"/>
</dbReference>
<evidence type="ECO:0000313" key="3">
    <source>
        <dbReference type="Proteomes" id="UP000682877"/>
    </source>
</evidence>
<proteinExistence type="predicted"/>